<dbReference type="Proteomes" id="UP001165135">
    <property type="component" value="Unassembled WGS sequence"/>
</dbReference>
<evidence type="ECO:0000313" key="2">
    <source>
        <dbReference type="EMBL" id="GLY76462.1"/>
    </source>
</evidence>
<keyword evidence="1" id="KW-0812">Transmembrane</keyword>
<protein>
    <submittedName>
        <fullName evidence="2">Uncharacterized protein</fullName>
    </submittedName>
</protein>
<evidence type="ECO:0000256" key="1">
    <source>
        <dbReference type="SAM" id="Phobius"/>
    </source>
</evidence>
<sequence length="74" mass="8292">MGWPIPALGRGLVTVAALVVPIVITLALLPALIAWPFLSRPRQQRLHRLLEMVLTRTTTIITDSRQRGAVDRRQ</sequence>
<accession>A0A9W6VRF4</accession>
<feature type="transmembrane region" description="Helical" evidence="1">
    <location>
        <begin position="12"/>
        <end position="38"/>
    </location>
</feature>
<keyword evidence="1" id="KW-0472">Membrane</keyword>
<dbReference type="RefSeq" id="WP_285624851.1">
    <property type="nucleotide sequence ID" value="NZ_BSTJ01000005.1"/>
</dbReference>
<keyword evidence="1" id="KW-1133">Transmembrane helix</keyword>
<dbReference type="EMBL" id="BSTJ01000005">
    <property type="protein sequence ID" value="GLY76462.1"/>
    <property type="molecule type" value="Genomic_DNA"/>
</dbReference>
<name>A0A9W6VRF4_9ACTN</name>
<proteinExistence type="predicted"/>
<gene>
    <name evidence="2" type="ORF">Airi01_047290</name>
</gene>
<evidence type="ECO:0000313" key="3">
    <source>
        <dbReference type="Proteomes" id="UP001165135"/>
    </source>
</evidence>
<organism evidence="2 3">
    <name type="scientific">Actinoallomurus iriomotensis</name>
    <dbReference type="NCBI Taxonomy" id="478107"/>
    <lineage>
        <taxon>Bacteria</taxon>
        <taxon>Bacillati</taxon>
        <taxon>Actinomycetota</taxon>
        <taxon>Actinomycetes</taxon>
        <taxon>Streptosporangiales</taxon>
        <taxon>Thermomonosporaceae</taxon>
        <taxon>Actinoallomurus</taxon>
    </lineage>
</organism>
<dbReference type="AlphaFoldDB" id="A0A9W6VRF4"/>
<reference evidence="2" key="1">
    <citation type="submission" date="2023-03" db="EMBL/GenBank/DDBJ databases">
        <title>Actinoallomurus iriomotensis NBRC 103681.</title>
        <authorList>
            <person name="Ichikawa N."/>
            <person name="Sato H."/>
            <person name="Tonouchi N."/>
        </authorList>
    </citation>
    <scope>NUCLEOTIDE SEQUENCE</scope>
    <source>
        <strain evidence="2">NBRC 103681</strain>
    </source>
</reference>
<comment type="caution">
    <text evidence="2">The sequence shown here is derived from an EMBL/GenBank/DDBJ whole genome shotgun (WGS) entry which is preliminary data.</text>
</comment>